<feature type="region of interest" description="Disordered" evidence="1">
    <location>
        <begin position="1"/>
        <end position="82"/>
    </location>
</feature>
<evidence type="ECO:0000313" key="2">
    <source>
        <dbReference type="Ensembl" id="ENSMMOP00000007399.1"/>
    </source>
</evidence>
<evidence type="ECO:0000313" key="3">
    <source>
        <dbReference type="Proteomes" id="UP000261620"/>
    </source>
</evidence>
<dbReference type="Ensembl" id="ENSMMOT00000007539.1">
    <property type="protein sequence ID" value="ENSMMOP00000007399.1"/>
    <property type="gene ID" value="ENSMMOG00000005763.1"/>
</dbReference>
<reference evidence="2" key="2">
    <citation type="submission" date="2025-09" db="UniProtKB">
        <authorList>
            <consortium name="Ensembl"/>
        </authorList>
    </citation>
    <scope>IDENTIFICATION</scope>
</reference>
<name>A0A3Q3WF31_MOLML</name>
<dbReference type="Proteomes" id="UP000261620">
    <property type="component" value="Unplaced"/>
</dbReference>
<evidence type="ECO:0000256" key="1">
    <source>
        <dbReference type="SAM" id="MobiDB-lite"/>
    </source>
</evidence>
<accession>A0A3Q3WF31</accession>
<protein>
    <submittedName>
        <fullName evidence="2">Uncharacterized protein</fullName>
    </submittedName>
</protein>
<dbReference type="AlphaFoldDB" id="A0A3Q3WF31"/>
<organism evidence="2 3">
    <name type="scientific">Mola mola</name>
    <name type="common">Ocean sunfish</name>
    <name type="synonym">Tetraodon mola</name>
    <dbReference type="NCBI Taxonomy" id="94237"/>
    <lineage>
        <taxon>Eukaryota</taxon>
        <taxon>Metazoa</taxon>
        <taxon>Chordata</taxon>
        <taxon>Craniata</taxon>
        <taxon>Vertebrata</taxon>
        <taxon>Euteleostomi</taxon>
        <taxon>Actinopterygii</taxon>
        <taxon>Neopterygii</taxon>
        <taxon>Teleostei</taxon>
        <taxon>Neoteleostei</taxon>
        <taxon>Acanthomorphata</taxon>
        <taxon>Eupercaria</taxon>
        <taxon>Tetraodontiformes</taxon>
        <taxon>Molidae</taxon>
        <taxon>Mola</taxon>
    </lineage>
</organism>
<proteinExistence type="predicted"/>
<keyword evidence="3" id="KW-1185">Reference proteome</keyword>
<reference evidence="2" key="1">
    <citation type="submission" date="2025-08" db="UniProtKB">
        <authorList>
            <consortium name="Ensembl"/>
        </authorList>
    </citation>
    <scope>IDENTIFICATION</scope>
</reference>
<sequence>MAPSHRQPPPPRGPSRTWRSRRPSSPCSQLTALPSALKSRLPTGSPTPRPSRRRDNPPAPASCCSHGRTPQAAQTMGCPVIS</sequence>
<feature type="compositionally biased region" description="Pro residues" evidence="1">
    <location>
        <begin position="1"/>
        <end position="13"/>
    </location>
</feature>